<protein>
    <submittedName>
        <fullName evidence="1">Uncharacterized protein</fullName>
    </submittedName>
</protein>
<name>A0ABW4L771_9MICO</name>
<evidence type="ECO:0000313" key="1">
    <source>
        <dbReference type="EMBL" id="MFD1719042.1"/>
    </source>
</evidence>
<sequence length="63" mass="6476">MTEVLAQCLDRLAGIEQGAGVEVAEGMGAVLSLDLDAHSFEGKTPDAGVEALRVERASFASGE</sequence>
<dbReference type="EMBL" id="JBHUEE010000008">
    <property type="protein sequence ID" value="MFD1719042.1"/>
    <property type="molecule type" value="Genomic_DNA"/>
</dbReference>
<proteinExistence type="predicted"/>
<gene>
    <name evidence="1" type="ORF">ACFSE6_14445</name>
</gene>
<organism evidence="1 2">
    <name type="scientific">Georgenia deserti</name>
    <dbReference type="NCBI Taxonomy" id="2093781"/>
    <lineage>
        <taxon>Bacteria</taxon>
        <taxon>Bacillati</taxon>
        <taxon>Actinomycetota</taxon>
        <taxon>Actinomycetes</taxon>
        <taxon>Micrococcales</taxon>
        <taxon>Bogoriellaceae</taxon>
        <taxon>Georgenia</taxon>
    </lineage>
</organism>
<accession>A0ABW4L771</accession>
<evidence type="ECO:0000313" key="2">
    <source>
        <dbReference type="Proteomes" id="UP001597277"/>
    </source>
</evidence>
<dbReference type="Proteomes" id="UP001597277">
    <property type="component" value="Unassembled WGS sequence"/>
</dbReference>
<reference evidence="2" key="1">
    <citation type="journal article" date="2019" name="Int. J. Syst. Evol. Microbiol.">
        <title>The Global Catalogue of Microorganisms (GCM) 10K type strain sequencing project: providing services to taxonomists for standard genome sequencing and annotation.</title>
        <authorList>
            <consortium name="The Broad Institute Genomics Platform"/>
            <consortium name="The Broad Institute Genome Sequencing Center for Infectious Disease"/>
            <person name="Wu L."/>
            <person name="Ma J."/>
        </authorList>
    </citation>
    <scope>NUCLEOTIDE SEQUENCE [LARGE SCALE GENOMIC DNA]</scope>
    <source>
        <strain evidence="2">JCM 17130</strain>
    </source>
</reference>
<comment type="caution">
    <text evidence="1">The sequence shown here is derived from an EMBL/GenBank/DDBJ whole genome shotgun (WGS) entry which is preliminary data.</text>
</comment>
<keyword evidence="2" id="KW-1185">Reference proteome</keyword>
<dbReference type="RefSeq" id="WP_388008545.1">
    <property type="nucleotide sequence ID" value="NZ_JBHUEE010000008.1"/>
</dbReference>